<gene>
    <name evidence="2" type="ORF">A1O5_08701</name>
</gene>
<protein>
    <submittedName>
        <fullName evidence="2">Uncharacterized protein</fullName>
    </submittedName>
</protein>
<dbReference type="Proteomes" id="UP000019471">
    <property type="component" value="Unassembled WGS sequence"/>
</dbReference>
<dbReference type="HOGENOM" id="CLU_1906527_0_0_1"/>
<evidence type="ECO:0000313" key="2">
    <source>
        <dbReference type="EMBL" id="EXJ68086.1"/>
    </source>
</evidence>
<keyword evidence="3" id="KW-1185">Reference proteome</keyword>
<accession>W9WTV2</accession>
<dbReference type="RefSeq" id="XP_007747472.1">
    <property type="nucleotide sequence ID" value="XM_007749282.1"/>
</dbReference>
<proteinExistence type="predicted"/>
<feature type="compositionally biased region" description="Acidic residues" evidence="1">
    <location>
        <begin position="57"/>
        <end position="73"/>
    </location>
</feature>
<organism evidence="2 3">
    <name type="scientific">Cladophialophora psammophila CBS 110553</name>
    <dbReference type="NCBI Taxonomy" id="1182543"/>
    <lineage>
        <taxon>Eukaryota</taxon>
        <taxon>Fungi</taxon>
        <taxon>Dikarya</taxon>
        <taxon>Ascomycota</taxon>
        <taxon>Pezizomycotina</taxon>
        <taxon>Eurotiomycetes</taxon>
        <taxon>Chaetothyriomycetidae</taxon>
        <taxon>Chaetothyriales</taxon>
        <taxon>Herpotrichiellaceae</taxon>
        <taxon>Cladophialophora</taxon>
    </lineage>
</organism>
<sequence length="133" mass="14298">MTAPSTDDVPTTGDGSVREDVVEDDLREEVKELVYGVLEDVMPKAADDEDVKAKEGDELEETKDEVAGADEVEGGIRELESSLDVEEYDVAVYCALEVDESPTVEELAVADSAAAETAEAAEDRIELTSVKTE</sequence>
<dbReference type="GeneID" id="19193399"/>
<dbReference type="EMBL" id="AMGX01000014">
    <property type="protein sequence ID" value="EXJ68086.1"/>
    <property type="molecule type" value="Genomic_DNA"/>
</dbReference>
<reference evidence="2 3" key="1">
    <citation type="submission" date="2013-03" db="EMBL/GenBank/DDBJ databases">
        <title>The Genome Sequence of Cladophialophora psammophila CBS 110553.</title>
        <authorList>
            <consortium name="The Broad Institute Genomics Platform"/>
            <person name="Cuomo C."/>
            <person name="de Hoog S."/>
            <person name="Gorbushina A."/>
            <person name="Walker B."/>
            <person name="Young S.K."/>
            <person name="Zeng Q."/>
            <person name="Gargeya S."/>
            <person name="Fitzgerald M."/>
            <person name="Haas B."/>
            <person name="Abouelleil A."/>
            <person name="Allen A.W."/>
            <person name="Alvarado L."/>
            <person name="Arachchi H.M."/>
            <person name="Berlin A.M."/>
            <person name="Chapman S.B."/>
            <person name="Gainer-Dewar J."/>
            <person name="Goldberg J."/>
            <person name="Griggs A."/>
            <person name="Gujja S."/>
            <person name="Hansen M."/>
            <person name="Howarth C."/>
            <person name="Imamovic A."/>
            <person name="Ireland A."/>
            <person name="Larimer J."/>
            <person name="McCowan C."/>
            <person name="Murphy C."/>
            <person name="Pearson M."/>
            <person name="Poon T.W."/>
            <person name="Priest M."/>
            <person name="Roberts A."/>
            <person name="Saif S."/>
            <person name="Shea T."/>
            <person name="Sisk P."/>
            <person name="Sykes S."/>
            <person name="Wortman J."/>
            <person name="Nusbaum C."/>
            <person name="Birren B."/>
        </authorList>
    </citation>
    <scope>NUCLEOTIDE SEQUENCE [LARGE SCALE GENOMIC DNA]</scope>
    <source>
        <strain evidence="2 3">CBS 110553</strain>
    </source>
</reference>
<feature type="compositionally biased region" description="Basic and acidic residues" evidence="1">
    <location>
        <begin position="44"/>
        <end position="56"/>
    </location>
</feature>
<name>W9WTV2_9EURO</name>
<feature type="region of interest" description="Disordered" evidence="1">
    <location>
        <begin position="1"/>
        <end position="23"/>
    </location>
</feature>
<comment type="caution">
    <text evidence="2">The sequence shown here is derived from an EMBL/GenBank/DDBJ whole genome shotgun (WGS) entry which is preliminary data.</text>
</comment>
<evidence type="ECO:0000313" key="3">
    <source>
        <dbReference type="Proteomes" id="UP000019471"/>
    </source>
</evidence>
<evidence type="ECO:0000256" key="1">
    <source>
        <dbReference type="SAM" id="MobiDB-lite"/>
    </source>
</evidence>
<dbReference type="AlphaFoldDB" id="W9WTV2"/>
<feature type="region of interest" description="Disordered" evidence="1">
    <location>
        <begin position="44"/>
        <end position="73"/>
    </location>
</feature>